<dbReference type="AlphaFoldDB" id="A0A7V8K8T8"/>
<keyword evidence="5 13" id="KW-0436">Ligase</keyword>
<evidence type="ECO:0000256" key="1">
    <source>
        <dbReference type="ARBA" id="ARBA00004496"/>
    </source>
</evidence>
<dbReference type="SUPFAM" id="SSF55681">
    <property type="entry name" value="Class II aaRS and biotin synthetases"/>
    <property type="match status" value="1"/>
</dbReference>
<dbReference type="NCBIfam" id="TIGR00468">
    <property type="entry name" value="pheS"/>
    <property type="match status" value="1"/>
</dbReference>
<evidence type="ECO:0000256" key="7">
    <source>
        <dbReference type="ARBA" id="ARBA00022741"/>
    </source>
</evidence>
<dbReference type="Proteomes" id="UP000462066">
    <property type="component" value="Unassembled WGS sequence"/>
</dbReference>
<evidence type="ECO:0000259" key="14">
    <source>
        <dbReference type="PROSITE" id="PS50862"/>
    </source>
</evidence>
<keyword evidence="7 13" id="KW-0547">Nucleotide-binding</keyword>
<comment type="caution">
    <text evidence="15">The sequence shown here is derived from an EMBL/GenBank/DDBJ whole genome shotgun (WGS) entry which is preliminary data.</text>
</comment>
<evidence type="ECO:0000256" key="8">
    <source>
        <dbReference type="ARBA" id="ARBA00022840"/>
    </source>
</evidence>
<evidence type="ECO:0000256" key="6">
    <source>
        <dbReference type="ARBA" id="ARBA00022723"/>
    </source>
</evidence>
<comment type="cofactor">
    <cofactor evidence="13">
        <name>Mg(2+)</name>
        <dbReference type="ChEBI" id="CHEBI:18420"/>
    </cofactor>
    <text evidence="13">Binds 2 magnesium ions per tetramer.</text>
</comment>
<evidence type="ECO:0000256" key="11">
    <source>
        <dbReference type="ARBA" id="ARBA00023146"/>
    </source>
</evidence>
<dbReference type="GO" id="GO:0000287">
    <property type="term" value="F:magnesium ion binding"/>
    <property type="evidence" value="ECO:0007669"/>
    <property type="project" value="UniProtKB-UniRule"/>
</dbReference>
<comment type="similarity">
    <text evidence="2 13">Belongs to the class-II aminoacyl-tRNA synthetase family. Phe-tRNA synthetase alpha subunit type 1 subfamily.</text>
</comment>
<keyword evidence="16" id="KW-1185">Reference proteome</keyword>
<dbReference type="InterPro" id="IPR004529">
    <property type="entry name" value="Phe-tRNA-synth_IIc_asu"/>
</dbReference>
<evidence type="ECO:0000256" key="4">
    <source>
        <dbReference type="ARBA" id="ARBA00022490"/>
    </source>
</evidence>
<dbReference type="EMBL" id="MWIP01000001">
    <property type="protein sequence ID" value="KAF1688172.1"/>
    <property type="molecule type" value="Genomic_DNA"/>
</dbReference>
<evidence type="ECO:0000256" key="12">
    <source>
        <dbReference type="ARBA" id="ARBA00049255"/>
    </source>
</evidence>
<dbReference type="InterPro" id="IPR010978">
    <property type="entry name" value="tRNA-bd_arm"/>
</dbReference>
<dbReference type="EC" id="6.1.1.20" evidence="13"/>
<feature type="domain" description="Aminoacyl-transfer RNA synthetases class-II family profile" evidence="14">
    <location>
        <begin position="118"/>
        <end position="339"/>
    </location>
</feature>
<evidence type="ECO:0000256" key="10">
    <source>
        <dbReference type="ARBA" id="ARBA00022917"/>
    </source>
</evidence>
<comment type="subcellular location">
    <subcellularLocation>
        <location evidence="1 13">Cytoplasm</location>
    </subcellularLocation>
</comment>
<name>A0A7V8K8T8_9GAMM</name>
<keyword evidence="8 13" id="KW-0067">ATP-binding</keyword>
<dbReference type="InterPro" id="IPR006195">
    <property type="entry name" value="aa-tRNA-synth_II"/>
</dbReference>
<evidence type="ECO:0000256" key="13">
    <source>
        <dbReference type="HAMAP-Rule" id="MF_00281"/>
    </source>
</evidence>
<proteinExistence type="inferred from homology"/>
<comment type="catalytic activity">
    <reaction evidence="12 13">
        <text>tRNA(Phe) + L-phenylalanine + ATP = L-phenylalanyl-tRNA(Phe) + AMP + diphosphate + H(+)</text>
        <dbReference type="Rhea" id="RHEA:19413"/>
        <dbReference type="Rhea" id="RHEA-COMP:9668"/>
        <dbReference type="Rhea" id="RHEA-COMP:9699"/>
        <dbReference type="ChEBI" id="CHEBI:15378"/>
        <dbReference type="ChEBI" id="CHEBI:30616"/>
        <dbReference type="ChEBI" id="CHEBI:33019"/>
        <dbReference type="ChEBI" id="CHEBI:58095"/>
        <dbReference type="ChEBI" id="CHEBI:78442"/>
        <dbReference type="ChEBI" id="CHEBI:78531"/>
        <dbReference type="ChEBI" id="CHEBI:456215"/>
        <dbReference type="EC" id="6.1.1.20"/>
    </reaction>
</comment>
<protein>
    <recommendedName>
        <fullName evidence="13">Phenylalanine--tRNA ligase alpha subunit</fullName>
        <ecNumber evidence="13">6.1.1.20</ecNumber>
    </recommendedName>
    <alternativeName>
        <fullName evidence="13">Phenylalanyl-tRNA synthetase alpha subunit</fullName>
        <shortName evidence="13">PheRS</shortName>
    </alternativeName>
</protein>
<dbReference type="GO" id="GO:0005524">
    <property type="term" value="F:ATP binding"/>
    <property type="evidence" value="ECO:0007669"/>
    <property type="project" value="UniProtKB-UniRule"/>
</dbReference>
<dbReference type="GO" id="GO:0005737">
    <property type="term" value="C:cytoplasm"/>
    <property type="evidence" value="ECO:0007669"/>
    <property type="project" value="UniProtKB-SubCell"/>
</dbReference>
<sequence>MSEIESLSARALADIAAANDPEALEALRVGLLGKQGSITGQLKRLGALPAEERKAAGEAINRVRDAVGQALAERRSLLEAAALDARLAGEAIDTTLPGRQAHRGGIHPVSRTLERIAEIFGRLGYELADGPEIEDDWHNFEALNFPPHHPARAMHDTFYLPPDAAGVARLLRTHTSGVQVRYMADLVAAGRTPPLRMIAAGKVYRSDSDQTHSPMFHQVEGLLVDEHATFADLKGTLAEFVRAFFGRDFQMRFRPSYFPFVEPGAEVDIAWQQPDGGTRWLEVLGCGMVHPNVLRNCGIDPERYTGFAFGLGVERFAMLRYGVNDLRAFFENDVRFLRQFA</sequence>
<dbReference type="Gene3D" id="3.30.930.10">
    <property type="entry name" value="Bira Bifunctional Protein, Domain 2"/>
    <property type="match status" value="1"/>
</dbReference>
<keyword evidence="4 13" id="KW-0963">Cytoplasm</keyword>
<dbReference type="PANTHER" id="PTHR11538">
    <property type="entry name" value="PHENYLALANYL-TRNA SYNTHETASE"/>
    <property type="match status" value="1"/>
</dbReference>
<dbReference type="CDD" id="cd00496">
    <property type="entry name" value="PheRS_alpha_core"/>
    <property type="match status" value="1"/>
</dbReference>
<dbReference type="InterPro" id="IPR002319">
    <property type="entry name" value="Phenylalanyl-tRNA_Synthase"/>
</dbReference>
<dbReference type="GO" id="GO:0006432">
    <property type="term" value="P:phenylalanyl-tRNA aminoacylation"/>
    <property type="evidence" value="ECO:0007669"/>
    <property type="project" value="UniProtKB-UniRule"/>
</dbReference>
<accession>A0A7V8K8T8</accession>
<keyword evidence="6 13" id="KW-0479">Metal-binding</keyword>
<dbReference type="PANTHER" id="PTHR11538:SF41">
    <property type="entry name" value="PHENYLALANINE--TRNA LIGASE, MITOCHONDRIAL"/>
    <property type="match status" value="1"/>
</dbReference>
<evidence type="ECO:0000256" key="3">
    <source>
        <dbReference type="ARBA" id="ARBA00011209"/>
    </source>
</evidence>
<evidence type="ECO:0000256" key="5">
    <source>
        <dbReference type="ARBA" id="ARBA00022598"/>
    </source>
</evidence>
<feature type="binding site" evidence="13">
    <location>
        <position position="262"/>
    </location>
    <ligand>
        <name>Mg(2+)</name>
        <dbReference type="ChEBI" id="CHEBI:18420"/>
        <note>shared with beta subunit</note>
    </ligand>
</feature>
<keyword evidence="11 13" id="KW-0030">Aminoacyl-tRNA synthetase</keyword>
<dbReference type="GO" id="GO:0004826">
    <property type="term" value="F:phenylalanine-tRNA ligase activity"/>
    <property type="evidence" value="ECO:0007669"/>
    <property type="project" value="UniProtKB-UniRule"/>
</dbReference>
<keyword evidence="10 13" id="KW-0648">Protein biosynthesis</keyword>
<evidence type="ECO:0000313" key="15">
    <source>
        <dbReference type="EMBL" id="KAF1688172.1"/>
    </source>
</evidence>
<dbReference type="SUPFAM" id="SSF46589">
    <property type="entry name" value="tRNA-binding arm"/>
    <property type="match status" value="1"/>
</dbReference>
<evidence type="ECO:0000256" key="2">
    <source>
        <dbReference type="ARBA" id="ARBA00010207"/>
    </source>
</evidence>
<dbReference type="Pfam" id="PF02912">
    <property type="entry name" value="Phe_tRNA-synt_N"/>
    <property type="match status" value="1"/>
</dbReference>
<evidence type="ECO:0000313" key="16">
    <source>
        <dbReference type="Proteomes" id="UP000462066"/>
    </source>
</evidence>
<dbReference type="InterPro" id="IPR045864">
    <property type="entry name" value="aa-tRNA-synth_II/BPL/LPL"/>
</dbReference>
<dbReference type="RefSeq" id="WP_162309730.1">
    <property type="nucleotide sequence ID" value="NZ_JACHGU010000003.1"/>
</dbReference>
<evidence type="ECO:0000256" key="9">
    <source>
        <dbReference type="ARBA" id="ARBA00022842"/>
    </source>
</evidence>
<comment type="subunit">
    <text evidence="3 13">Tetramer of two alpha and two beta subunits.</text>
</comment>
<dbReference type="Pfam" id="PF01409">
    <property type="entry name" value="tRNA-synt_2d"/>
    <property type="match status" value="1"/>
</dbReference>
<keyword evidence="9 13" id="KW-0460">Magnesium</keyword>
<reference evidence="15 16" key="1">
    <citation type="submission" date="2017-10" db="EMBL/GenBank/DDBJ databases">
        <title>Whole genome sequencing of Pseudoxanthomonas broegbernensis DSM 12573(T).</title>
        <authorList>
            <person name="Kumar S."/>
            <person name="Bansal K."/>
            <person name="Kaur A."/>
            <person name="Patil P."/>
            <person name="Sharma S."/>
            <person name="Patil P.B."/>
        </authorList>
    </citation>
    <scope>NUCLEOTIDE SEQUENCE [LARGE SCALE GENOMIC DNA]</scope>
    <source>
        <strain evidence="15 16">DSM 12573</strain>
    </source>
</reference>
<dbReference type="GO" id="GO:0000049">
    <property type="term" value="F:tRNA binding"/>
    <property type="evidence" value="ECO:0007669"/>
    <property type="project" value="InterPro"/>
</dbReference>
<dbReference type="PROSITE" id="PS50862">
    <property type="entry name" value="AA_TRNA_LIGASE_II"/>
    <property type="match status" value="1"/>
</dbReference>
<organism evidence="15 16">
    <name type="scientific">Pseudoxanthomonas broegbernensis</name>
    <dbReference type="NCBI Taxonomy" id="83619"/>
    <lineage>
        <taxon>Bacteria</taxon>
        <taxon>Pseudomonadati</taxon>
        <taxon>Pseudomonadota</taxon>
        <taxon>Gammaproteobacteria</taxon>
        <taxon>Lysobacterales</taxon>
        <taxon>Lysobacteraceae</taxon>
        <taxon>Pseudoxanthomonas</taxon>
    </lineage>
</organism>
<dbReference type="InterPro" id="IPR004188">
    <property type="entry name" value="Phe-tRNA_ligase_II_N"/>
</dbReference>
<dbReference type="InterPro" id="IPR022911">
    <property type="entry name" value="Phe_tRNA_ligase_alpha1_bac"/>
</dbReference>
<dbReference type="FunFam" id="3.30.930.10:FF:000003">
    <property type="entry name" value="Phenylalanine--tRNA ligase alpha subunit"/>
    <property type="match status" value="1"/>
</dbReference>
<gene>
    <name evidence="13" type="primary">pheS</name>
    <name evidence="15" type="ORF">B1992_01800</name>
</gene>
<dbReference type="HAMAP" id="MF_00281">
    <property type="entry name" value="Phe_tRNA_synth_alpha1"/>
    <property type="match status" value="1"/>
</dbReference>